<organism evidence="6 7">
    <name type="scientific">Colletotrichum higginsianum (strain IMI 349063)</name>
    <name type="common">Crucifer anthracnose fungus</name>
    <dbReference type="NCBI Taxonomy" id="759273"/>
    <lineage>
        <taxon>Eukaryota</taxon>
        <taxon>Fungi</taxon>
        <taxon>Dikarya</taxon>
        <taxon>Ascomycota</taxon>
        <taxon>Pezizomycotina</taxon>
        <taxon>Sordariomycetes</taxon>
        <taxon>Hypocreomycetidae</taxon>
        <taxon>Glomerellales</taxon>
        <taxon>Glomerellaceae</taxon>
        <taxon>Colletotrichum</taxon>
        <taxon>Colletotrichum destructivum species complex</taxon>
    </lineage>
</organism>
<reference evidence="7" key="1">
    <citation type="journal article" date="2017" name="BMC Genomics">
        <title>Gapless genome assembly of Colletotrichum higginsianum reveals chromosome structure and association of transposable elements with secondary metabolite gene clusters.</title>
        <authorList>
            <person name="Dallery J.-F."/>
            <person name="Lapalu N."/>
            <person name="Zampounis A."/>
            <person name="Pigne S."/>
            <person name="Luyten I."/>
            <person name="Amselem J."/>
            <person name="Wittenberg A.H.J."/>
            <person name="Zhou S."/>
            <person name="de Queiroz M.V."/>
            <person name="Robin G.P."/>
            <person name="Auger A."/>
            <person name="Hainaut M."/>
            <person name="Henrissat B."/>
            <person name="Kim K.-T."/>
            <person name="Lee Y.-H."/>
            <person name="Lespinet O."/>
            <person name="Schwartz D.C."/>
            <person name="Thon M.R."/>
            <person name="O'Connell R.J."/>
        </authorList>
    </citation>
    <scope>NUCLEOTIDE SEQUENCE [LARGE SCALE GENOMIC DNA]</scope>
    <source>
        <strain evidence="7">IMI 349063</strain>
    </source>
</reference>
<proteinExistence type="predicted"/>
<dbReference type="GO" id="GO:0005737">
    <property type="term" value="C:cytoplasm"/>
    <property type="evidence" value="ECO:0007669"/>
    <property type="project" value="TreeGrafter"/>
</dbReference>
<feature type="domain" description="Saccharopine dehydrogenase-like C-terminal" evidence="5">
    <location>
        <begin position="162"/>
        <end position="486"/>
    </location>
</feature>
<dbReference type="FunFam" id="3.30.360.10:FF:000008">
    <property type="entry name" value="Alpha-aminoadipic semialdehyde synthase, mitochondrial"/>
    <property type="match status" value="1"/>
</dbReference>
<accession>A0A1B7Y5M6</accession>
<evidence type="ECO:0000256" key="1">
    <source>
        <dbReference type="ARBA" id="ARBA00022857"/>
    </source>
</evidence>
<keyword evidence="1" id="KW-0521">NADP</keyword>
<protein>
    <submittedName>
        <fullName evidence="6">Saccharopine dehydrogenase</fullName>
    </submittedName>
</protein>
<evidence type="ECO:0000259" key="5">
    <source>
        <dbReference type="Pfam" id="PF16653"/>
    </source>
</evidence>
<keyword evidence="3" id="KW-0457">Lysine biosynthesis</keyword>
<keyword evidence="7" id="KW-1185">Reference proteome</keyword>
<dbReference type="OrthoDB" id="10059875at2759"/>
<dbReference type="Pfam" id="PF16653">
    <property type="entry name" value="Sacchrp_dh_C"/>
    <property type="match status" value="1"/>
</dbReference>
<dbReference type="Proteomes" id="UP000092177">
    <property type="component" value="Chromosome 6"/>
</dbReference>
<dbReference type="Pfam" id="PF03435">
    <property type="entry name" value="Sacchrp_dh_NADP"/>
    <property type="match status" value="1"/>
</dbReference>
<dbReference type="KEGG" id="chig:CH63R_08861"/>
<dbReference type="RefSeq" id="XP_018155858.1">
    <property type="nucleotide sequence ID" value="XM_018303835.1"/>
</dbReference>
<dbReference type="PANTHER" id="PTHR11133">
    <property type="entry name" value="SACCHAROPINE DEHYDROGENASE"/>
    <property type="match status" value="1"/>
</dbReference>
<keyword evidence="2" id="KW-0560">Oxidoreductase</keyword>
<sequence>MSEKKILVLGSGLVAKPCVEYLLRNEKNKLTIGINPVLTHTHSLSLSLFLSKLLFLAANIPNTACRTLSTAQTLASNHPQATAIALDVASTELDAHVATHDLVISLVPFVHHPTVINAGIRGKTHVVTTSYVSQTIRELESEVEAAGITVLNEDLTYSNSLGVDHLYAIKTIDEVHRKGGKASIHSLLKEIKEFHSYCGGLPAPECADNPLRFKFSWSPRGALLSQVNAASYLQDGEVIKVPNRDLMAQAKPYHVVDGYSFVAYPNRDSVPFRRFYGIPEAKTVVRGSLRYEGNPAFVAALVKLGWLDARPRSWLAEEGGELTLREVFGRAIGAAEMNEESLVSRIDELCGFSDDEERHRIIDGLRWIGLFSDKPAALRGNLLDTLCVELERLMSFQPGERDLVMLQHRFVVEWRGGRRETITSTLELLGDPDGHSAMARSVGVTCGIAAQLLLDGEPALNVRGVLAPYSAEICDPIRKKLEEEGIKLVEKTVE</sequence>
<dbReference type="Gene3D" id="3.30.360.10">
    <property type="entry name" value="Dihydrodipicolinate Reductase, domain 2"/>
    <property type="match status" value="1"/>
</dbReference>
<dbReference type="GO" id="GO:0019878">
    <property type="term" value="P:lysine biosynthetic process via aminoadipic acid"/>
    <property type="evidence" value="ECO:0007669"/>
    <property type="project" value="TreeGrafter"/>
</dbReference>
<dbReference type="GeneID" id="28867942"/>
<dbReference type="AlphaFoldDB" id="A0A1B7Y5M6"/>
<dbReference type="InterPro" id="IPR032095">
    <property type="entry name" value="Sacchrp_dh-like_C"/>
</dbReference>
<evidence type="ECO:0000313" key="7">
    <source>
        <dbReference type="Proteomes" id="UP000092177"/>
    </source>
</evidence>
<evidence type="ECO:0000259" key="4">
    <source>
        <dbReference type="Pfam" id="PF03435"/>
    </source>
</evidence>
<keyword evidence="3" id="KW-0028">Amino-acid biosynthesis</keyword>
<dbReference type="Gene3D" id="3.40.50.720">
    <property type="entry name" value="NAD(P)-binding Rossmann-like Domain"/>
    <property type="match status" value="1"/>
</dbReference>
<dbReference type="Gene3D" id="1.10.1870.10">
    <property type="entry name" value="Domain 3, Saccharopine reductase"/>
    <property type="match status" value="1"/>
</dbReference>
<gene>
    <name evidence="6" type="ORF">CH63R_08861</name>
</gene>
<dbReference type="InterPro" id="IPR051168">
    <property type="entry name" value="AASS"/>
</dbReference>
<dbReference type="PANTHER" id="PTHR11133:SF22">
    <property type="entry name" value="ALPHA-AMINOADIPIC SEMIALDEHYDE SYNTHASE, MITOCHONDRIAL"/>
    <property type="match status" value="1"/>
</dbReference>
<evidence type="ECO:0000256" key="2">
    <source>
        <dbReference type="ARBA" id="ARBA00023002"/>
    </source>
</evidence>
<dbReference type="SUPFAM" id="SSF51735">
    <property type="entry name" value="NAD(P)-binding Rossmann-fold domains"/>
    <property type="match status" value="1"/>
</dbReference>
<evidence type="ECO:0000313" key="6">
    <source>
        <dbReference type="EMBL" id="OBR07340.1"/>
    </source>
</evidence>
<name>A0A1B7Y5M6_COLHI</name>
<feature type="domain" description="Saccharopine dehydrogenase NADP binding" evidence="4">
    <location>
        <begin position="64"/>
        <end position="151"/>
    </location>
</feature>
<evidence type="ECO:0000256" key="3">
    <source>
        <dbReference type="ARBA" id="ARBA00023154"/>
    </source>
</evidence>
<dbReference type="GO" id="GO:0004753">
    <property type="term" value="F:saccharopine dehydrogenase activity"/>
    <property type="evidence" value="ECO:0007669"/>
    <property type="project" value="TreeGrafter"/>
</dbReference>
<dbReference type="InterPro" id="IPR005097">
    <property type="entry name" value="Sacchrp_dh_NADP-bd"/>
</dbReference>
<dbReference type="SUPFAM" id="SSF55347">
    <property type="entry name" value="Glyceraldehyde-3-phosphate dehydrogenase-like, C-terminal domain"/>
    <property type="match status" value="1"/>
</dbReference>
<dbReference type="InterPro" id="IPR036291">
    <property type="entry name" value="NAD(P)-bd_dom_sf"/>
</dbReference>
<comment type="caution">
    <text evidence="6">The sequence shown here is derived from an EMBL/GenBank/DDBJ whole genome shotgun (WGS) entry which is preliminary data.</text>
</comment>
<dbReference type="VEuPathDB" id="FungiDB:CH63R_08861"/>
<dbReference type="EMBL" id="LTAN01000006">
    <property type="protein sequence ID" value="OBR07340.1"/>
    <property type="molecule type" value="Genomic_DNA"/>
</dbReference>